<gene>
    <name evidence="2" type="ORF">Q765_09540</name>
</gene>
<sequence length="170" mass="18583">MKFTTKIAILFMAVFTTSMAVAQEKKPASPAATATGTINGSVVTVNYSSPFVKGRTIWGELVPYGKVWRAGANAATTFETSKTVKVEGKDLAAGKYTFFVIPEKDGKATVIFNKEITDLNPFNYDEKKDALRVSVKTKKSAKPFESLVYTVGKNNVTLSWENLEIPVSIK</sequence>
<evidence type="ECO:0000256" key="1">
    <source>
        <dbReference type="SAM" id="SignalP"/>
    </source>
</evidence>
<evidence type="ECO:0000313" key="3">
    <source>
        <dbReference type="Proteomes" id="UP000030152"/>
    </source>
</evidence>
<evidence type="ECO:0000313" key="2">
    <source>
        <dbReference type="EMBL" id="KGO86855.1"/>
    </source>
</evidence>
<dbReference type="Proteomes" id="UP000030152">
    <property type="component" value="Unassembled WGS sequence"/>
</dbReference>
<name>A0A0A2MEW9_9FLAO</name>
<dbReference type="EMBL" id="JRLX01000008">
    <property type="protein sequence ID" value="KGO86855.1"/>
    <property type="molecule type" value="Genomic_DNA"/>
</dbReference>
<protein>
    <recommendedName>
        <fullName evidence="4">DUF2911 domain-containing protein</fullName>
    </recommendedName>
</protein>
<dbReference type="AlphaFoldDB" id="A0A0A2MEW9"/>
<dbReference type="eggNOG" id="COG4319">
    <property type="taxonomic scope" value="Bacteria"/>
</dbReference>
<dbReference type="Pfam" id="PF11138">
    <property type="entry name" value="DUF2911"/>
    <property type="match status" value="1"/>
</dbReference>
<keyword evidence="3" id="KW-1185">Reference proteome</keyword>
<keyword evidence="1" id="KW-0732">Signal</keyword>
<dbReference type="RefSeq" id="WP_020211162.1">
    <property type="nucleotide sequence ID" value="NZ_JRLX01000008.1"/>
</dbReference>
<dbReference type="OrthoDB" id="187854at2"/>
<dbReference type="STRING" id="1121895.GCA_000378485_00037"/>
<organism evidence="2 3">
    <name type="scientific">Flavobacterium rivuli WB 3.3-2 = DSM 21788</name>
    <dbReference type="NCBI Taxonomy" id="1121895"/>
    <lineage>
        <taxon>Bacteria</taxon>
        <taxon>Pseudomonadati</taxon>
        <taxon>Bacteroidota</taxon>
        <taxon>Flavobacteriia</taxon>
        <taxon>Flavobacteriales</taxon>
        <taxon>Flavobacteriaceae</taxon>
        <taxon>Flavobacterium</taxon>
    </lineage>
</organism>
<reference evidence="2 3" key="1">
    <citation type="submission" date="2013-09" db="EMBL/GenBank/DDBJ databases">
        <authorList>
            <person name="Zeng Z."/>
            <person name="Chen C."/>
        </authorList>
    </citation>
    <scope>NUCLEOTIDE SEQUENCE [LARGE SCALE GENOMIC DNA]</scope>
    <source>
        <strain evidence="2 3">WB 3.3-2</strain>
    </source>
</reference>
<dbReference type="InterPro" id="IPR021314">
    <property type="entry name" value="DUF2911"/>
</dbReference>
<comment type="caution">
    <text evidence="2">The sequence shown here is derived from an EMBL/GenBank/DDBJ whole genome shotgun (WGS) entry which is preliminary data.</text>
</comment>
<proteinExistence type="predicted"/>
<accession>A0A0A2MEW9</accession>
<feature type="signal peptide" evidence="1">
    <location>
        <begin position="1"/>
        <end position="22"/>
    </location>
</feature>
<feature type="chain" id="PRO_5001992073" description="DUF2911 domain-containing protein" evidence="1">
    <location>
        <begin position="23"/>
        <end position="170"/>
    </location>
</feature>
<evidence type="ECO:0008006" key="4">
    <source>
        <dbReference type="Google" id="ProtNLM"/>
    </source>
</evidence>